<dbReference type="AlphaFoldDB" id="A0A3N6NRU1"/>
<evidence type="ECO:0000313" key="2">
    <source>
        <dbReference type="Proteomes" id="UP000269154"/>
    </source>
</evidence>
<dbReference type="EMBL" id="RCBY01000437">
    <property type="protein sequence ID" value="RQH19774.1"/>
    <property type="molecule type" value="Genomic_DNA"/>
</dbReference>
<proteinExistence type="predicted"/>
<accession>A0A3N6NRU1</accession>
<keyword evidence="2" id="KW-1185">Reference proteome</keyword>
<protein>
    <submittedName>
        <fullName evidence="1">Uncharacterized protein</fullName>
    </submittedName>
</protein>
<comment type="caution">
    <text evidence="1">The sequence shown here is derived from an EMBL/GenBank/DDBJ whole genome shotgun (WGS) entry which is preliminary data.</text>
</comment>
<evidence type="ECO:0000313" key="1">
    <source>
        <dbReference type="EMBL" id="RQH19774.1"/>
    </source>
</evidence>
<dbReference type="Proteomes" id="UP000269154">
    <property type="component" value="Unassembled WGS sequence"/>
</dbReference>
<gene>
    <name evidence="1" type="ORF">D5R40_32395</name>
</gene>
<feature type="non-terminal residue" evidence="1">
    <location>
        <position position="1"/>
    </location>
</feature>
<sequence length="131" mass="15027">KPSVCTSTTTLEIPTYNPGIQLTIIQLAAHKHCELWEEFKAIKADRVTCQKQYIATRRPNSVCFLIMFAIGGLAINHKQDSYARLTYMKDIHEKARLFLFHFSLKWCGKIVGPVLDDDRAPRHFCSVCLDK</sequence>
<organism evidence="1 2">
    <name type="scientific">Okeania hirsuta</name>
    <dbReference type="NCBI Taxonomy" id="1458930"/>
    <lineage>
        <taxon>Bacteria</taxon>
        <taxon>Bacillati</taxon>
        <taxon>Cyanobacteriota</taxon>
        <taxon>Cyanophyceae</taxon>
        <taxon>Oscillatoriophycideae</taxon>
        <taxon>Oscillatoriales</taxon>
        <taxon>Microcoleaceae</taxon>
        <taxon>Okeania</taxon>
    </lineage>
</organism>
<name>A0A3N6NRU1_9CYAN</name>
<reference evidence="1 2" key="1">
    <citation type="journal article" date="2018" name="ACS Chem. Biol.">
        <title>Ketoreductase domain dysfunction expands chemodiversity: malyngamide biosynthesis in the cyanobacterium Okeania hirsuta.</title>
        <authorList>
            <person name="Moss N.A."/>
            <person name="Leao T."/>
            <person name="Rankin M."/>
            <person name="McCullough T.M."/>
            <person name="Qu P."/>
            <person name="Korobeynikov A."/>
            <person name="Smith J.L."/>
            <person name="Gerwick L."/>
            <person name="Gerwick W.H."/>
        </authorList>
    </citation>
    <scope>NUCLEOTIDE SEQUENCE [LARGE SCALE GENOMIC DNA]</scope>
    <source>
        <strain evidence="1 2">PAB10Feb10-1</strain>
    </source>
</reference>